<dbReference type="InterPro" id="IPR050214">
    <property type="entry name" value="Cys_Synth/Cystath_Beta-Synth"/>
</dbReference>
<evidence type="ECO:0000256" key="11">
    <source>
        <dbReference type="PIRSR" id="PIRSR605856-51"/>
    </source>
</evidence>
<dbReference type="EMBL" id="LR778114">
    <property type="protein sequence ID" value="CAB1128834.1"/>
    <property type="molecule type" value="Genomic_DNA"/>
</dbReference>
<name>A0A6F8ZFX3_9FIRM</name>
<dbReference type="Pfam" id="PF00291">
    <property type="entry name" value="PALP"/>
    <property type="match status" value="1"/>
</dbReference>
<evidence type="ECO:0000256" key="8">
    <source>
        <dbReference type="ARBA" id="ARBA00023192"/>
    </source>
</evidence>
<dbReference type="AlphaFoldDB" id="A0A6F8ZFX3"/>
<dbReference type="PROSITE" id="PS00901">
    <property type="entry name" value="CYS_SYNTHASE"/>
    <property type="match status" value="1"/>
</dbReference>
<dbReference type="GO" id="GO:0005737">
    <property type="term" value="C:cytoplasm"/>
    <property type="evidence" value="ECO:0007669"/>
    <property type="project" value="UniProtKB-ARBA"/>
</dbReference>
<evidence type="ECO:0000256" key="2">
    <source>
        <dbReference type="ARBA" id="ARBA00004962"/>
    </source>
</evidence>
<dbReference type="InterPro" id="IPR005856">
    <property type="entry name" value="Cys_synth"/>
</dbReference>
<evidence type="ECO:0000256" key="4">
    <source>
        <dbReference type="ARBA" id="ARBA00012681"/>
    </source>
</evidence>
<dbReference type="NCBIfam" id="TIGR01139">
    <property type="entry name" value="cysK"/>
    <property type="match status" value="1"/>
</dbReference>
<dbReference type="UniPathway" id="UPA00136">
    <property type="reaction ID" value="UER00200"/>
</dbReference>
<sequence>MRIYGHLTELIGRTPLVRLNHLSEATGAEVVGKLEAFNPGGSVKDRIGLAMIEAAEAEGLLRPGGIIVEATSGNTGIALAFVAAARGYHLILTMPETMSLERRALLQAYGAELVLTPGSEGMKGAIEAADAIAASRPGAFVPHQFDNPANPAVHRRTTAEEIWADTDGRVDAVVAGVGTGGTLTGVGEVLKERNPRIHMVAVEPAGSPVLSGGSPGKHGIQGIGAGFIPSILNRAVIDEVIPVANEEAYAAARALAREEGILAGQSAGAAVHAAGRLAARPGFRGRLIVVILPDTGERYLSTPLFQPVPSA</sequence>
<dbReference type="Proteomes" id="UP000503399">
    <property type="component" value="Chromosome"/>
</dbReference>
<evidence type="ECO:0000256" key="9">
    <source>
        <dbReference type="ARBA" id="ARBA00047931"/>
    </source>
</evidence>
<dbReference type="InterPro" id="IPR005859">
    <property type="entry name" value="CysK"/>
</dbReference>
<dbReference type="GO" id="GO:0006535">
    <property type="term" value="P:cysteine biosynthetic process from serine"/>
    <property type="evidence" value="ECO:0007669"/>
    <property type="project" value="UniProtKB-UniRule"/>
</dbReference>
<accession>A0A6F8ZFX3</accession>
<evidence type="ECO:0000256" key="1">
    <source>
        <dbReference type="ARBA" id="ARBA00001933"/>
    </source>
</evidence>
<keyword evidence="15" id="KW-1185">Reference proteome</keyword>
<dbReference type="EC" id="2.5.1.47" evidence="4 12"/>
<keyword evidence="5 12" id="KW-0028">Amino-acid biosynthesis</keyword>
<feature type="binding site" evidence="10">
    <location>
        <position position="74"/>
    </location>
    <ligand>
        <name>pyridoxal 5'-phosphate</name>
        <dbReference type="ChEBI" id="CHEBI:597326"/>
    </ligand>
</feature>
<feature type="domain" description="Tryptophan synthase beta chain-like PALP" evidence="13">
    <location>
        <begin position="8"/>
        <end position="294"/>
    </location>
</feature>
<evidence type="ECO:0000313" key="14">
    <source>
        <dbReference type="EMBL" id="CAB1128834.1"/>
    </source>
</evidence>
<evidence type="ECO:0000256" key="3">
    <source>
        <dbReference type="ARBA" id="ARBA00007103"/>
    </source>
</evidence>
<proteinExistence type="inferred from homology"/>
<dbReference type="InterPro" id="IPR036052">
    <property type="entry name" value="TrpB-like_PALP_sf"/>
</dbReference>
<dbReference type="FunFam" id="3.40.50.1100:FF:000067">
    <property type="entry name" value="Cysteine synthase"/>
    <property type="match status" value="1"/>
</dbReference>
<dbReference type="SUPFAM" id="SSF53686">
    <property type="entry name" value="Tryptophan synthase beta subunit-like PLP-dependent enzymes"/>
    <property type="match status" value="1"/>
</dbReference>
<keyword evidence="8 12" id="KW-0198">Cysteine biosynthesis</keyword>
<dbReference type="NCBIfam" id="TIGR01136">
    <property type="entry name" value="cysKM"/>
    <property type="match status" value="1"/>
</dbReference>
<keyword evidence="14" id="KW-0456">Lyase</keyword>
<dbReference type="PANTHER" id="PTHR10314">
    <property type="entry name" value="CYSTATHIONINE BETA-SYNTHASE"/>
    <property type="match status" value="1"/>
</dbReference>
<organism evidence="14 15">
    <name type="scientific">Candidatus Hydrogenisulfobacillus filiaventi</name>
    <dbReference type="NCBI Taxonomy" id="2707344"/>
    <lineage>
        <taxon>Bacteria</taxon>
        <taxon>Bacillati</taxon>
        <taxon>Bacillota</taxon>
        <taxon>Clostridia</taxon>
        <taxon>Eubacteriales</taxon>
        <taxon>Clostridiales Family XVII. Incertae Sedis</taxon>
        <taxon>Candidatus Hydrogenisulfobacillus</taxon>
    </lineage>
</organism>
<evidence type="ECO:0000256" key="7">
    <source>
        <dbReference type="ARBA" id="ARBA00022898"/>
    </source>
</evidence>
<evidence type="ECO:0000313" key="15">
    <source>
        <dbReference type="Proteomes" id="UP000503399"/>
    </source>
</evidence>
<evidence type="ECO:0000256" key="6">
    <source>
        <dbReference type="ARBA" id="ARBA00022679"/>
    </source>
</evidence>
<gene>
    <name evidence="14" type="primary">cysK</name>
    <name evidence="14" type="ORF">R50_1328</name>
</gene>
<dbReference type="InterPro" id="IPR001216">
    <property type="entry name" value="P-phosphate_BS"/>
</dbReference>
<comment type="pathway">
    <text evidence="2">Amino-acid biosynthesis; L-cysteine biosynthesis; L-cysteine from L-serine: step 2/2.</text>
</comment>
<keyword evidence="6 12" id="KW-0808">Transferase</keyword>
<feature type="modified residue" description="N6-(pyridoxal phosphate)lysine" evidence="11">
    <location>
        <position position="44"/>
    </location>
</feature>
<keyword evidence="7 10" id="KW-0663">Pyridoxal phosphate</keyword>
<dbReference type="InterPro" id="IPR001926">
    <property type="entry name" value="TrpB-like_PALP"/>
</dbReference>
<evidence type="ECO:0000259" key="13">
    <source>
        <dbReference type="Pfam" id="PF00291"/>
    </source>
</evidence>
<dbReference type="CDD" id="cd01561">
    <property type="entry name" value="CBS_like"/>
    <property type="match status" value="1"/>
</dbReference>
<feature type="binding site" evidence="10">
    <location>
        <position position="266"/>
    </location>
    <ligand>
        <name>pyridoxal 5'-phosphate</name>
        <dbReference type="ChEBI" id="CHEBI:597326"/>
    </ligand>
</feature>
<comment type="catalytic activity">
    <reaction evidence="9 12">
        <text>O-acetyl-L-serine + hydrogen sulfide = L-cysteine + acetate</text>
        <dbReference type="Rhea" id="RHEA:14829"/>
        <dbReference type="ChEBI" id="CHEBI:29919"/>
        <dbReference type="ChEBI" id="CHEBI:30089"/>
        <dbReference type="ChEBI" id="CHEBI:35235"/>
        <dbReference type="ChEBI" id="CHEBI:58340"/>
        <dbReference type="EC" id="2.5.1.47"/>
    </reaction>
</comment>
<dbReference type="GO" id="GO:0016829">
    <property type="term" value="F:lyase activity"/>
    <property type="evidence" value="ECO:0007669"/>
    <property type="project" value="UniProtKB-KW"/>
</dbReference>
<comment type="similarity">
    <text evidence="3 12">Belongs to the cysteine synthase/cystathionine beta-synthase family.</text>
</comment>
<comment type="cofactor">
    <cofactor evidence="1 10 12">
        <name>pyridoxal 5'-phosphate</name>
        <dbReference type="ChEBI" id="CHEBI:597326"/>
    </cofactor>
</comment>
<evidence type="ECO:0000256" key="10">
    <source>
        <dbReference type="PIRSR" id="PIRSR605856-50"/>
    </source>
</evidence>
<protein>
    <recommendedName>
        <fullName evidence="4 12">Cysteine synthase</fullName>
        <ecNumber evidence="4 12">2.5.1.47</ecNumber>
    </recommendedName>
</protein>
<dbReference type="Gene3D" id="3.40.50.1100">
    <property type="match status" value="2"/>
</dbReference>
<evidence type="ECO:0000256" key="5">
    <source>
        <dbReference type="ARBA" id="ARBA00022605"/>
    </source>
</evidence>
<evidence type="ECO:0000256" key="12">
    <source>
        <dbReference type="RuleBase" id="RU003985"/>
    </source>
</evidence>
<dbReference type="KEGG" id="hfv:R50_1328"/>
<feature type="binding site" evidence="10">
    <location>
        <begin position="178"/>
        <end position="182"/>
    </location>
    <ligand>
        <name>pyridoxal 5'-phosphate</name>
        <dbReference type="ChEBI" id="CHEBI:597326"/>
    </ligand>
</feature>
<dbReference type="GO" id="GO:0004124">
    <property type="term" value="F:cysteine synthase activity"/>
    <property type="evidence" value="ECO:0007669"/>
    <property type="project" value="UniProtKB-UniRule"/>
</dbReference>
<reference evidence="14 15" key="1">
    <citation type="submission" date="2020-02" db="EMBL/GenBank/DDBJ databases">
        <authorList>
            <person name="Hogendoorn C."/>
        </authorList>
    </citation>
    <scope>NUCLEOTIDE SEQUENCE [LARGE SCALE GENOMIC DNA]</scope>
    <source>
        <strain evidence="14">R501</strain>
    </source>
</reference>